<dbReference type="GO" id="GO:0007059">
    <property type="term" value="P:chromosome segregation"/>
    <property type="evidence" value="ECO:0007669"/>
    <property type="project" value="UniProtKB-KW"/>
</dbReference>
<keyword evidence="8 14" id="KW-0067">ATP-binding</keyword>
<dbReference type="InterPro" id="IPR018541">
    <property type="entry name" value="Ftsk_gamma"/>
</dbReference>
<evidence type="ECO:0000256" key="5">
    <source>
        <dbReference type="ARBA" id="ARBA00022692"/>
    </source>
</evidence>
<sequence length="1279" mass="138524">MMARTSGSSGGAARKGGTVRKSSAPSARRKPAAAAKSPAKPAARKAAKRSAKKATAKQSPKKTSAVKKAAPKRRGMDAVPGPLEALGLGLRGLWVGTARSTGWMARSVGKEAATARDIDPAHRRDGLGLFLIAIAIVLACAVWFDIAGPIGERLAFILDWLLGLATRALPVLLILWGLRVMRQMPPEEETHGRSLVGWTSIWLSSLGLLHLISGLPSDMGERMVAGGQIGWLVGGGLALGVSAYVAFPLLILLLLFGVLVVTATPLNQVPYKLGRLWDLATGKVDTYEDDEGEDEAPSTRKSRAESREAKRLKEEEARRVHHPTTVLPRLAPEEVPELNSEHVSARDSTPIAEPEPVREPPKHSPPPKRIEQPTLSDGGAAMDGDYRLPSMDLLPTGPTAKKRSKANDSVIAALQEVFAQFQVDAAVTGFTRGPTVTRYEVELGPAVKVERIIQLSKNIAYAVKSSDIRIINPIPGKSAVGVEIPNTDRDDVALGDVLRSPLAQSDPHPMIVGLGKDVEGGYVLTNLTKTPHLLVAGATGSGKALALSEPIPTPDGWSSMGELQVGDRVFDEHGVPCTVIAATEIMEDRPCYEVEFSDGTVIVADAEHQWVTTTRSDRSKARGRKDDSYWSEDEILWIKTRAHSVLRLPDIPMSTTQVIDDIGARYKDVLFQVVKDIPVVDGAATAFYERGGKTVRMSVPVRSGHAMYQALADRVSMPGRSARRQERQNITTTAEIAATLRVEGRGQSWANHSVAVAGPLALPAADLPVAPYTLGCWLGDGSTGSARFTTADEEILDGIRAVGFEAIGPKHIPRRYLRASEQQRRDLLAGLLDTDGTVSKKGNIVFAATSRRLAYDFLELVHSLGYQATVATRPVKGRKPESSVCYSVSFTTADRVFRLSRKADRQVASTRPTARERYVVDVRPVPSVPVRCIEVDSPSHQFLASRSMVPTHNSSLINTLLVSMLVRATPEQVRLLLIDPKRVELTNYEGVPHLVHPIVTNPKKASDALQWVVKEMDMRYEDLAKAGVRHVDDFNRKVRSGELKTDPASGRELRPHPYLLVIVDELADLMMVAARDVEESVVRITQLARAAGIHLVLATQRPSVDVVTGLIKANVPSRLAFSTSSLADSRVILDQPGAEKLVGRGDGLFLPMGASKPERIQGAWVSDDEIEAVVEHVKSQMEPQFIEEVTATPGSTREIDPDIGDDLELLIQAIEQVVTTQFGSTSMLQRKLRVGFAKAGRLMDLMETRGVVGPSEGTKARDVLVKPEELDGVIASLQG</sequence>
<dbReference type="Gene3D" id="3.40.50.300">
    <property type="entry name" value="P-loop containing nucleotide triphosphate hydrolases"/>
    <property type="match status" value="2"/>
</dbReference>
<gene>
    <name evidence="19" type="ORF">O1R50_21040</name>
</gene>
<dbReference type="PANTHER" id="PTHR22683">
    <property type="entry name" value="SPORULATION PROTEIN RELATED"/>
    <property type="match status" value="1"/>
</dbReference>
<evidence type="ECO:0000256" key="3">
    <source>
        <dbReference type="ARBA" id="ARBA00022475"/>
    </source>
</evidence>
<evidence type="ECO:0000313" key="20">
    <source>
        <dbReference type="Proteomes" id="UP001146067"/>
    </source>
</evidence>
<evidence type="ECO:0000256" key="13">
    <source>
        <dbReference type="ARBA" id="ARBA00024986"/>
    </source>
</evidence>
<dbReference type="Pfam" id="PF17854">
    <property type="entry name" value="FtsK_alpha"/>
    <property type="match status" value="1"/>
</dbReference>
<comment type="function">
    <text evidence="13">Essential cell division protein that coordinates cell division and chromosome segregation. The N-terminus is involved in assembly of the cell-division machinery. The C-terminus functions as a DNA motor that moves dsDNA in an ATP-dependent manner towards the dif recombination site, which is located within the replication terminus region. Required for activation of the Xer recombinase, allowing activation of chromosome unlinking by recombination.</text>
</comment>
<feature type="region of interest" description="Disordered" evidence="15">
    <location>
        <begin position="287"/>
        <end position="402"/>
    </location>
</feature>
<dbReference type="Gene3D" id="3.30.980.40">
    <property type="match status" value="1"/>
</dbReference>
<dbReference type="GO" id="GO:0005524">
    <property type="term" value="F:ATP binding"/>
    <property type="evidence" value="ECO:0007669"/>
    <property type="project" value="UniProtKB-UniRule"/>
</dbReference>
<evidence type="ECO:0000256" key="14">
    <source>
        <dbReference type="PROSITE-ProRule" id="PRU00289"/>
    </source>
</evidence>
<accession>A0A9X3SS59</accession>
<evidence type="ECO:0000256" key="4">
    <source>
        <dbReference type="ARBA" id="ARBA00022618"/>
    </source>
</evidence>
<evidence type="ECO:0000259" key="17">
    <source>
        <dbReference type="PROSITE" id="PS50819"/>
    </source>
</evidence>
<keyword evidence="5 16" id="KW-0812">Transmembrane</keyword>
<dbReference type="PROSITE" id="PS50819">
    <property type="entry name" value="INTEIN_ENDONUCLEASE"/>
    <property type="match status" value="1"/>
</dbReference>
<dbReference type="InterPro" id="IPR027434">
    <property type="entry name" value="Homing_endonucl"/>
</dbReference>
<feature type="transmembrane region" description="Helical" evidence="16">
    <location>
        <begin position="126"/>
        <end position="144"/>
    </location>
</feature>
<dbReference type="Pfam" id="PF14528">
    <property type="entry name" value="LAGLIDADG_3"/>
    <property type="match status" value="1"/>
</dbReference>
<dbReference type="Pfam" id="PF09397">
    <property type="entry name" value="FtsK_gamma"/>
    <property type="match status" value="1"/>
</dbReference>
<evidence type="ECO:0000256" key="10">
    <source>
        <dbReference type="ARBA" id="ARBA00023125"/>
    </source>
</evidence>
<comment type="caution">
    <text evidence="19">The sequence shown here is derived from an EMBL/GenBank/DDBJ whole genome shotgun (WGS) entry which is preliminary data.</text>
</comment>
<dbReference type="PROSITE" id="PS50901">
    <property type="entry name" value="FTSK"/>
    <property type="match status" value="1"/>
</dbReference>
<dbReference type="InterPro" id="IPR041027">
    <property type="entry name" value="FtsK_alpha"/>
</dbReference>
<keyword evidence="3" id="KW-1003">Cell membrane</keyword>
<dbReference type="InterPro" id="IPR036388">
    <property type="entry name" value="WH-like_DNA-bd_sf"/>
</dbReference>
<organism evidence="19 20">
    <name type="scientific">Glycomyces luteolus</name>
    <dbReference type="NCBI Taxonomy" id="2670330"/>
    <lineage>
        <taxon>Bacteria</taxon>
        <taxon>Bacillati</taxon>
        <taxon>Actinomycetota</taxon>
        <taxon>Actinomycetes</taxon>
        <taxon>Glycomycetales</taxon>
        <taxon>Glycomycetaceae</taxon>
        <taxon>Glycomyces</taxon>
    </lineage>
</organism>
<dbReference type="Gene3D" id="1.10.10.10">
    <property type="entry name" value="Winged helix-like DNA-binding domain superfamily/Winged helix DNA-binding domain"/>
    <property type="match status" value="1"/>
</dbReference>
<dbReference type="GO" id="GO:0005886">
    <property type="term" value="C:plasma membrane"/>
    <property type="evidence" value="ECO:0007669"/>
    <property type="project" value="UniProtKB-SubCell"/>
</dbReference>
<dbReference type="SUPFAM" id="SSF55608">
    <property type="entry name" value="Homing endonucleases"/>
    <property type="match status" value="1"/>
</dbReference>
<feature type="compositionally biased region" description="Acidic residues" evidence="15">
    <location>
        <begin position="287"/>
        <end position="296"/>
    </location>
</feature>
<proteinExistence type="inferred from homology"/>
<feature type="domain" description="DOD-type homing endonuclease" evidence="17">
    <location>
        <begin position="773"/>
        <end position="866"/>
    </location>
</feature>
<keyword evidence="9 16" id="KW-1133">Transmembrane helix</keyword>
<dbReference type="InterPro" id="IPR036844">
    <property type="entry name" value="Hint_dom_sf"/>
</dbReference>
<dbReference type="EMBL" id="JAPZVP010000019">
    <property type="protein sequence ID" value="MDA1362126.1"/>
    <property type="molecule type" value="Genomic_DNA"/>
</dbReference>
<feature type="domain" description="FtsK" evidence="18">
    <location>
        <begin position="927"/>
        <end position="1130"/>
    </location>
</feature>
<keyword evidence="10" id="KW-0238">DNA-binding</keyword>
<protein>
    <submittedName>
        <fullName evidence="19">DNA translocase FtsK</fullName>
    </submittedName>
</protein>
<evidence type="ECO:0000256" key="9">
    <source>
        <dbReference type="ARBA" id="ARBA00022989"/>
    </source>
</evidence>
<dbReference type="InterPro" id="IPR002543">
    <property type="entry name" value="FtsK_dom"/>
</dbReference>
<feature type="transmembrane region" description="Helical" evidence="16">
    <location>
        <begin position="198"/>
        <end position="217"/>
    </location>
</feature>
<dbReference type="GO" id="GO:0051301">
    <property type="term" value="P:cell division"/>
    <property type="evidence" value="ECO:0007669"/>
    <property type="project" value="UniProtKB-KW"/>
</dbReference>
<evidence type="ECO:0000256" key="15">
    <source>
        <dbReference type="SAM" id="MobiDB-lite"/>
    </source>
</evidence>
<evidence type="ECO:0000313" key="19">
    <source>
        <dbReference type="EMBL" id="MDA1362126.1"/>
    </source>
</evidence>
<feature type="transmembrane region" description="Helical" evidence="16">
    <location>
        <begin position="229"/>
        <end position="262"/>
    </location>
</feature>
<dbReference type="Gene3D" id="3.10.28.10">
    <property type="entry name" value="Homing endonucleases"/>
    <property type="match status" value="2"/>
</dbReference>
<dbReference type="Proteomes" id="UP001146067">
    <property type="component" value="Unassembled WGS sequence"/>
</dbReference>
<comment type="subcellular location">
    <subcellularLocation>
        <location evidence="1">Cell membrane</location>
        <topology evidence="1">Multi-pass membrane protein</topology>
    </subcellularLocation>
</comment>
<keyword evidence="4" id="KW-0132">Cell division</keyword>
<keyword evidence="11 16" id="KW-0472">Membrane</keyword>
<dbReference type="InterPro" id="IPR004042">
    <property type="entry name" value="Intein_endonuc_central"/>
</dbReference>
<evidence type="ECO:0000256" key="8">
    <source>
        <dbReference type="ARBA" id="ARBA00022840"/>
    </source>
</evidence>
<evidence type="ECO:0000256" key="11">
    <source>
        <dbReference type="ARBA" id="ARBA00023136"/>
    </source>
</evidence>
<dbReference type="Pfam" id="PF01580">
    <property type="entry name" value="FtsK_SpoIIIE"/>
    <property type="match status" value="2"/>
</dbReference>
<dbReference type="AlphaFoldDB" id="A0A9X3SS59"/>
<keyword evidence="7" id="KW-0159">Chromosome partition</keyword>
<feature type="compositionally biased region" description="Low complexity" evidence="15">
    <location>
        <begin position="15"/>
        <end position="41"/>
    </location>
</feature>
<evidence type="ECO:0000256" key="1">
    <source>
        <dbReference type="ARBA" id="ARBA00004651"/>
    </source>
</evidence>
<dbReference type="SUPFAM" id="SSF51294">
    <property type="entry name" value="Hedgehog/intein (Hint) domain"/>
    <property type="match status" value="1"/>
</dbReference>
<evidence type="ECO:0000256" key="2">
    <source>
        <dbReference type="ARBA" id="ARBA00006474"/>
    </source>
</evidence>
<dbReference type="Pfam" id="PF13491">
    <property type="entry name" value="FtsK_4TM"/>
    <property type="match status" value="1"/>
</dbReference>
<keyword evidence="12" id="KW-0131">Cell cycle</keyword>
<dbReference type="InterPro" id="IPR050206">
    <property type="entry name" value="FtsK/SpoIIIE/SftA"/>
</dbReference>
<evidence type="ECO:0000256" key="12">
    <source>
        <dbReference type="ARBA" id="ARBA00023306"/>
    </source>
</evidence>
<dbReference type="InterPro" id="IPR036390">
    <property type="entry name" value="WH_DNA-bd_sf"/>
</dbReference>
<feature type="region of interest" description="Disordered" evidence="15">
    <location>
        <begin position="1"/>
        <end position="78"/>
    </location>
</feature>
<name>A0A9X3SS59_9ACTN</name>
<feature type="compositionally biased region" description="Basic and acidic residues" evidence="15">
    <location>
        <begin position="302"/>
        <end position="318"/>
    </location>
</feature>
<evidence type="ECO:0000256" key="6">
    <source>
        <dbReference type="ARBA" id="ARBA00022741"/>
    </source>
</evidence>
<evidence type="ECO:0000259" key="18">
    <source>
        <dbReference type="PROSITE" id="PS50901"/>
    </source>
</evidence>
<feature type="binding site" evidence="14">
    <location>
        <begin position="947"/>
        <end position="954"/>
    </location>
    <ligand>
        <name>ATP</name>
        <dbReference type="ChEBI" id="CHEBI:30616"/>
    </ligand>
</feature>
<dbReference type="GO" id="GO:0003677">
    <property type="term" value="F:DNA binding"/>
    <property type="evidence" value="ECO:0007669"/>
    <property type="project" value="UniProtKB-KW"/>
</dbReference>
<dbReference type="PANTHER" id="PTHR22683:SF41">
    <property type="entry name" value="DNA TRANSLOCASE FTSK"/>
    <property type="match status" value="1"/>
</dbReference>
<feature type="compositionally biased region" description="Basic residues" evidence="15">
    <location>
        <begin position="42"/>
        <end position="55"/>
    </location>
</feature>
<dbReference type="SMART" id="SM00843">
    <property type="entry name" value="Ftsk_gamma"/>
    <property type="match status" value="1"/>
</dbReference>
<evidence type="ECO:0000256" key="7">
    <source>
        <dbReference type="ARBA" id="ARBA00022829"/>
    </source>
</evidence>
<dbReference type="InterPro" id="IPR004860">
    <property type="entry name" value="LAGLIDADG_dom"/>
</dbReference>
<dbReference type="InterPro" id="IPR027417">
    <property type="entry name" value="P-loop_NTPase"/>
</dbReference>
<keyword evidence="20" id="KW-1185">Reference proteome</keyword>
<comment type="similarity">
    <text evidence="2">Belongs to the FtsK/SpoIIIE/SftA family.</text>
</comment>
<dbReference type="GO" id="GO:0004519">
    <property type="term" value="F:endonuclease activity"/>
    <property type="evidence" value="ECO:0007669"/>
    <property type="project" value="InterPro"/>
</dbReference>
<dbReference type="InterPro" id="IPR025199">
    <property type="entry name" value="FtsK_4TM"/>
</dbReference>
<evidence type="ECO:0000256" key="16">
    <source>
        <dbReference type="SAM" id="Phobius"/>
    </source>
</evidence>
<dbReference type="SUPFAM" id="SSF46785">
    <property type="entry name" value="Winged helix' DNA-binding domain"/>
    <property type="match status" value="1"/>
</dbReference>
<keyword evidence="6 14" id="KW-0547">Nucleotide-binding</keyword>
<feature type="transmembrane region" description="Helical" evidence="16">
    <location>
        <begin position="156"/>
        <end position="178"/>
    </location>
</feature>
<reference evidence="19" key="1">
    <citation type="submission" date="2022-12" db="EMBL/GenBank/DDBJ databases">
        <title>Gycomyces niveus sp.nov.,a novel actinomycete isolated from soil in Shouguan.</title>
        <authorList>
            <person name="Yang X."/>
        </authorList>
    </citation>
    <scope>NUCLEOTIDE SEQUENCE</scope>
    <source>
        <strain evidence="19">NEAU-A15</strain>
    </source>
</reference>
<dbReference type="SUPFAM" id="SSF52540">
    <property type="entry name" value="P-loop containing nucleoside triphosphate hydrolases"/>
    <property type="match status" value="1"/>
</dbReference>